<proteinExistence type="predicted"/>
<sequence length="164" mass="18053">MDPLSELLSLLKPQSYASGGLALSQNMAISWPDHQGIKCYSVVSGQCWLSVEGVADKRLLTAGDCYLMPPGPSFTLATSLSVEPVDFAIIVAEQRRVNTADGGGAWRLLCRWWPFCAERPSRQYVIGSSAADCAYSEKTPIRRQCGVRLNKWLKRCSIRSPEAL</sequence>
<gene>
    <name evidence="3" type="ORF">NCTC12993_00731</name>
</gene>
<dbReference type="InterPro" id="IPR032783">
    <property type="entry name" value="AraC_lig"/>
</dbReference>
<evidence type="ECO:0000256" key="1">
    <source>
        <dbReference type="ARBA" id="ARBA00023125"/>
    </source>
</evidence>
<name>A0A485ALS8_KLUCR</name>
<reference evidence="3 4" key="1">
    <citation type="submission" date="2019-03" db="EMBL/GenBank/DDBJ databases">
        <authorList>
            <consortium name="Pathogen Informatics"/>
        </authorList>
    </citation>
    <scope>NUCLEOTIDE SEQUENCE [LARGE SCALE GENOMIC DNA]</scope>
    <source>
        <strain evidence="3 4">NCTC12993</strain>
    </source>
</reference>
<evidence type="ECO:0000313" key="3">
    <source>
        <dbReference type="EMBL" id="VFS57359.1"/>
    </source>
</evidence>
<dbReference type="Pfam" id="PF12852">
    <property type="entry name" value="Cupin_6"/>
    <property type="match status" value="1"/>
</dbReference>
<accession>A0A485ALS8</accession>
<protein>
    <submittedName>
        <fullName evidence="3">Cupin</fullName>
    </submittedName>
</protein>
<keyword evidence="1" id="KW-0238">DNA-binding</keyword>
<feature type="domain" description="AraC-type transcription regulator ligand-binding" evidence="2">
    <location>
        <begin position="2"/>
        <end position="110"/>
    </location>
</feature>
<dbReference type="AlphaFoldDB" id="A0A485ALS8"/>
<dbReference type="GO" id="GO:0003677">
    <property type="term" value="F:DNA binding"/>
    <property type="evidence" value="ECO:0007669"/>
    <property type="project" value="UniProtKB-KW"/>
</dbReference>
<evidence type="ECO:0000313" key="4">
    <source>
        <dbReference type="Proteomes" id="UP000401081"/>
    </source>
</evidence>
<organism evidence="3 4">
    <name type="scientific">Kluyvera cryocrescens</name>
    <name type="common">Kluyvera citrophila</name>
    <dbReference type="NCBI Taxonomy" id="580"/>
    <lineage>
        <taxon>Bacteria</taxon>
        <taxon>Pseudomonadati</taxon>
        <taxon>Pseudomonadota</taxon>
        <taxon>Gammaproteobacteria</taxon>
        <taxon>Enterobacterales</taxon>
        <taxon>Enterobacteriaceae</taxon>
        <taxon>Kluyvera</taxon>
    </lineage>
</organism>
<dbReference type="Proteomes" id="UP000401081">
    <property type="component" value="Unassembled WGS sequence"/>
</dbReference>
<evidence type="ECO:0000259" key="2">
    <source>
        <dbReference type="Pfam" id="PF12852"/>
    </source>
</evidence>
<keyword evidence="4" id="KW-1185">Reference proteome</keyword>
<dbReference type="EMBL" id="CAADJD010000008">
    <property type="protein sequence ID" value="VFS57359.1"/>
    <property type="molecule type" value="Genomic_DNA"/>
</dbReference>